<dbReference type="SUPFAM" id="SSF53335">
    <property type="entry name" value="S-adenosyl-L-methionine-dependent methyltransferases"/>
    <property type="match status" value="1"/>
</dbReference>
<dbReference type="AlphaFoldDB" id="A0A511ZK00"/>
<dbReference type="GO" id="GO:0032259">
    <property type="term" value="P:methylation"/>
    <property type="evidence" value="ECO:0007669"/>
    <property type="project" value="UniProtKB-KW"/>
</dbReference>
<dbReference type="InterPro" id="IPR013216">
    <property type="entry name" value="Methyltransf_11"/>
</dbReference>
<sequence>MKQNKYDDNHFFQAYSEMDRSKKGLEAAGEWHILKEMLPDFKGKNVLDLGCGFGWHSRYAREQGAESVIGTDISERMLTHAKELTNDPGITYLHQAIEDVDFPEESMDIVISSLALHYIESFDSVCEKVYAILKPGGSFVFSVEHPIFTARKEQDWIYDKTGKEPLHWPVDNYQIEGKREASFLNETVTKYHRTVSTFMNGLSQAGFEILRVEESVPSEEMLKKIPEMKHELRRPMFLMIAAEKKEKS</sequence>
<evidence type="ECO:0000313" key="2">
    <source>
        <dbReference type="EMBL" id="GEN87766.1"/>
    </source>
</evidence>
<dbReference type="Pfam" id="PF08241">
    <property type="entry name" value="Methyltransf_11"/>
    <property type="match status" value="1"/>
</dbReference>
<dbReference type="EMBL" id="BJYM01000010">
    <property type="protein sequence ID" value="GEN87766.1"/>
    <property type="molecule type" value="Genomic_DNA"/>
</dbReference>
<evidence type="ECO:0000259" key="1">
    <source>
        <dbReference type="Pfam" id="PF08241"/>
    </source>
</evidence>
<dbReference type="InterPro" id="IPR029063">
    <property type="entry name" value="SAM-dependent_MTases_sf"/>
</dbReference>
<dbReference type="PANTHER" id="PTHR43861">
    <property type="entry name" value="TRANS-ACONITATE 2-METHYLTRANSFERASE-RELATED"/>
    <property type="match status" value="1"/>
</dbReference>
<keyword evidence="3" id="KW-1185">Reference proteome</keyword>
<keyword evidence="2" id="KW-0808">Transferase</keyword>
<dbReference type="CDD" id="cd02440">
    <property type="entry name" value="AdoMet_MTases"/>
    <property type="match status" value="1"/>
</dbReference>
<dbReference type="Gene3D" id="3.40.50.150">
    <property type="entry name" value="Vaccinia Virus protein VP39"/>
    <property type="match status" value="1"/>
</dbReference>
<organism evidence="2 3">
    <name type="scientific">Oceanobacillus sojae</name>
    <dbReference type="NCBI Taxonomy" id="582851"/>
    <lineage>
        <taxon>Bacteria</taxon>
        <taxon>Bacillati</taxon>
        <taxon>Bacillota</taxon>
        <taxon>Bacilli</taxon>
        <taxon>Bacillales</taxon>
        <taxon>Bacillaceae</taxon>
        <taxon>Oceanobacillus</taxon>
    </lineage>
</organism>
<keyword evidence="2" id="KW-0489">Methyltransferase</keyword>
<accession>A0A511ZK00</accession>
<dbReference type="STRING" id="582851.GCA_900162665_04092"/>
<dbReference type="OrthoDB" id="9791837at2"/>
<name>A0A511ZK00_9BACI</name>
<proteinExistence type="predicted"/>
<gene>
    <name evidence="2" type="ORF">OSO01_25050</name>
</gene>
<dbReference type="Proteomes" id="UP000321558">
    <property type="component" value="Unassembled WGS sequence"/>
</dbReference>
<dbReference type="RefSeq" id="WP_147210728.1">
    <property type="nucleotide sequence ID" value="NZ_BJYM01000010.1"/>
</dbReference>
<reference evidence="2 3" key="1">
    <citation type="submission" date="2019-07" db="EMBL/GenBank/DDBJ databases">
        <title>Whole genome shotgun sequence of Oceanobacillus sojae NBRC 105379.</title>
        <authorList>
            <person name="Hosoyama A."/>
            <person name="Uohara A."/>
            <person name="Ohji S."/>
            <person name="Ichikawa N."/>
        </authorList>
    </citation>
    <scope>NUCLEOTIDE SEQUENCE [LARGE SCALE GENOMIC DNA]</scope>
    <source>
        <strain evidence="2 3">NBRC 105379</strain>
    </source>
</reference>
<protein>
    <submittedName>
        <fullName evidence="2">SAM-dependent methyltransferase</fullName>
    </submittedName>
</protein>
<feature type="domain" description="Methyltransferase type 11" evidence="1">
    <location>
        <begin position="47"/>
        <end position="141"/>
    </location>
</feature>
<dbReference type="GO" id="GO:0008757">
    <property type="term" value="F:S-adenosylmethionine-dependent methyltransferase activity"/>
    <property type="evidence" value="ECO:0007669"/>
    <property type="project" value="InterPro"/>
</dbReference>
<comment type="caution">
    <text evidence="2">The sequence shown here is derived from an EMBL/GenBank/DDBJ whole genome shotgun (WGS) entry which is preliminary data.</text>
</comment>
<dbReference type="PANTHER" id="PTHR43861:SF1">
    <property type="entry name" value="TRANS-ACONITATE 2-METHYLTRANSFERASE"/>
    <property type="match status" value="1"/>
</dbReference>
<evidence type="ECO:0000313" key="3">
    <source>
        <dbReference type="Proteomes" id="UP000321558"/>
    </source>
</evidence>